<organism evidence="1 2">
    <name type="scientific">Dermabacter vaginalis</name>
    <dbReference type="NCBI Taxonomy" id="1630135"/>
    <lineage>
        <taxon>Bacteria</taxon>
        <taxon>Bacillati</taxon>
        <taxon>Actinomycetota</taxon>
        <taxon>Actinomycetes</taxon>
        <taxon>Micrococcales</taxon>
        <taxon>Dermabacteraceae</taxon>
        <taxon>Dermabacter</taxon>
    </lineage>
</organism>
<dbReference type="STRING" id="1630135.DAD186_20830"/>
<accession>A0A1B0ZL28</accession>
<evidence type="ECO:0000313" key="2">
    <source>
        <dbReference type="Proteomes" id="UP000092596"/>
    </source>
</evidence>
<sequence>MGQGVGGQQASELFLDAPGGGELVGAVIGAAHVIEPFPSRGGEGVVAAALVLRARYGGERSVNSGVAAGAA</sequence>
<evidence type="ECO:0000313" key="1">
    <source>
        <dbReference type="EMBL" id="ANP28633.1"/>
    </source>
</evidence>
<proteinExistence type="predicted"/>
<dbReference type="AlphaFoldDB" id="A0A1B0ZL28"/>
<protein>
    <submittedName>
        <fullName evidence="1">Uncharacterized protein</fullName>
    </submittedName>
</protein>
<dbReference type="KEGG" id="dva:DAD186_20830"/>
<dbReference type="Proteomes" id="UP000092596">
    <property type="component" value="Chromosome"/>
</dbReference>
<name>A0A1B0ZL28_9MICO</name>
<reference evidence="1 2" key="1">
    <citation type="submission" date="2015-06" db="EMBL/GenBank/DDBJ databases">
        <title>Investigation of pathophysiology for high-risk pregnancy and development of treatment modality based on it.</title>
        <authorList>
            <person name="Kim B.-C."/>
            <person name="Lim S."/>
        </authorList>
    </citation>
    <scope>NUCLEOTIDE SEQUENCE [LARGE SCALE GENOMIC DNA]</scope>
    <source>
        <strain evidence="1 2">AD1-86</strain>
    </source>
</reference>
<gene>
    <name evidence="1" type="ORF">DAD186_20830</name>
</gene>
<dbReference type="EMBL" id="CP012117">
    <property type="protein sequence ID" value="ANP28633.1"/>
    <property type="molecule type" value="Genomic_DNA"/>
</dbReference>